<proteinExistence type="predicted"/>
<dbReference type="PROSITE" id="PS50958">
    <property type="entry name" value="SMB_2"/>
    <property type="match status" value="1"/>
</dbReference>
<dbReference type="PROSITE" id="PS00524">
    <property type="entry name" value="SMB_1"/>
    <property type="match status" value="1"/>
</dbReference>
<dbReference type="EMBL" id="WJQU01000004">
    <property type="protein sequence ID" value="KAJ6635388.1"/>
    <property type="molecule type" value="Genomic_DNA"/>
</dbReference>
<gene>
    <name evidence="4" type="ORF">Bhyg_13973</name>
</gene>
<reference evidence="4" key="1">
    <citation type="submission" date="2022-07" db="EMBL/GenBank/DDBJ databases">
        <authorList>
            <person name="Trinca V."/>
            <person name="Uliana J.V.C."/>
            <person name="Torres T.T."/>
            <person name="Ward R.J."/>
            <person name="Monesi N."/>
        </authorList>
    </citation>
    <scope>NUCLEOTIDE SEQUENCE</scope>
    <source>
        <strain evidence="4">HSMRA1968</strain>
        <tissue evidence="4">Whole embryos</tissue>
    </source>
</reference>
<dbReference type="SMART" id="SM00201">
    <property type="entry name" value="SO"/>
    <property type="match status" value="1"/>
</dbReference>
<dbReference type="OrthoDB" id="6107927at2759"/>
<protein>
    <recommendedName>
        <fullName evidence="6">SMB domain-containing protein</fullName>
    </recommendedName>
</protein>
<feature type="domain" description="SMB" evidence="3">
    <location>
        <begin position="52"/>
        <end position="114"/>
    </location>
</feature>
<dbReference type="GO" id="GO:0016020">
    <property type="term" value="C:membrane"/>
    <property type="evidence" value="ECO:0007669"/>
    <property type="project" value="InterPro"/>
</dbReference>
<dbReference type="AlphaFoldDB" id="A0A9Q0MNY8"/>
<accession>A0A9Q0MNY8</accession>
<dbReference type="Gene3D" id="2.60.120.200">
    <property type="match status" value="1"/>
</dbReference>
<dbReference type="InterPro" id="IPR000998">
    <property type="entry name" value="MAM_dom"/>
</dbReference>
<sequence>MEEFQIVIEATAARTSRSNIAIDDVALLSGSDCLNEEFKSTTVVSEEGGIFDAESCANRCMERAPYSRYVTETIVIQNKTVNILQCDCYDGCEDRNSCCLDYRSVCVFVLRDNSCDLCEC</sequence>
<evidence type="ECO:0000313" key="4">
    <source>
        <dbReference type="EMBL" id="KAJ6635388.1"/>
    </source>
</evidence>
<dbReference type="InterPro" id="IPR001212">
    <property type="entry name" value="Somatomedin_B_dom"/>
</dbReference>
<evidence type="ECO:0000313" key="5">
    <source>
        <dbReference type="Proteomes" id="UP001151699"/>
    </source>
</evidence>
<keyword evidence="5" id="KW-1185">Reference proteome</keyword>
<evidence type="ECO:0008006" key="6">
    <source>
        <dbReference type="Google" id="ProtNLM"/>
    </source>
</evidence>
<keyword evidence="1" id="KW-1015">Disulfide bond</keyword>
<comment type="caution">
    <text evidence="4">The sequence shown here is derived from an EMBL/GenBank/DDBJ whole genome shotgun (WGS) entry which is preliminary data.</text>
</comment>
<feature type="domain" description="MAM" evidence="2">
    <location>
        <begin position="1"/>
        <end position="35"/>
    </location>
</feature>
<evidence type="ECO:0000259" key="3">
    <source>
        <dbReference type="PROSITE" id="PS50958"/>
    </source>
</evidence>
<dbReference type="Gene3D" id="4.10.410.20">
    <property type="match status" value="1"/>
</dbReference>
<dbReference type="PROSITE" id="PS50060">
    <property type="entry name" value="MAM_2"/>
    <property type="match status" value="1"/>
</dbReference>
<evidence type="ECO:0000256" key="1">
    <source>
        <dbReference type="ARBA" id="ARBA00023157"/>
    </source>
</evidence>
<name>A0A9Q0MNY8_9DIPT</name>
<organism evidence="4 5">
    <name type="scientific">Pseudolycoriella hygida</name>
    <dbReference type="NCBI Taxonomy" id="35572"/>
    <lineage>
        <taxon>Eukaryota</taxon>
        <taxon>Metazoa</taxon>
        <taxon>Ecdysozoa</taxon>
        <taxon>Arthropoda</taxon>
        <taxon>Hexapoda</taxon>
        <taxon>Insecta</taxon>
        <taxon>Pterygota</taxon>
        <taxon>Neoptera</taxon>
        <taxon>Endopterygota</taxon>
        <taxon>Diptera</taxon>
        <taxon>Nematocera</taxon>
        <taxon>Sciaroidea</taxon>
        <taxon>Sciaridae</taxon>
        <taxon>Pseudolycoriella</taxon>
    </lineage>
</organism>
<dbReference type="Pfam" id="PF01033">
    <property type="entry name" value="Somatomedin_B"/>
    <property type="match status" value="1"/>
</dbReference>
<evidence type="ECO:0000259" key="2">
    <source>
        <dbReference type="PROSITE" id="PS50060"/>
    </source>
</evidence>
<dbReference type="Proteomes" id="UP001151699">
    <property type="component" value="Chromosome C"/>
</dbReference>